<dbReference type="GO" id="GO:0005886">
    <property type="term" value="C:plasma membrane"/>
    <property type="evidence" value="ECO:0007669"/>
    <property type="project" value="UniProtKB-SubCell"/>
</dbReference>
<evidence type="ECO:0000256" key="3">
    <source>
        <dbReference type="ARBA" id="ARBA00022448"/>
    </source>
</evidence>
<organism evidence="9 10">
    <name type="scientific">Lamprobacter modestohalophilus</name>
    <dbReference type="NCBI Taxonomy" id="1064514"/>
    <lineage>
        <taxon>Bacteria</taxon>
        <taxon>Pseudomonadati</taxon>
        <taxon>Pseudomonadota</taxon>
        <taxon>Gammaproteobacteria</taxon>
        <taxon>Chromatiales</taxon>
        <taxon>Chromatiaceae</taxon>
        <taxon>Lamprobacter</taxon>
    </lineage>
</organism>
<comment type="caution">
    <text evidence="9">The sequence shown here is derived from an EMBL/GenBank/DDBJ whole genome shotgun (WGS) entry which is preliminary data.</text>
</comment>
<keyword evidence="10" id="KW-1185">Reference proteome</keyword>
<protein>
    <recommendedName>
        <fullName evidence="11">Multiple resistance and pH regulation protein F</fullName>
    </recommendedName>
</protein>
<dbReference type="AlphaFoldDB" id="A0A9X0WCG9"/>
<evidence type="ECO:0008006" key="11">
    <source>
        <dbReference type="Google" id="ProtNLM"/>
    </source>
</evidence>
<evidence type="ECO:0000256" key="5">
    <source>
        <dbReference type="ARBA" id="ARBA00022692"/>
    </source>
</evidence>
<feature type="transmembrane region" description="Helical" evidence="8">
    <location>
        <begin position="6"/>
        <end position="25"/>
    </location>
</feature>
<sequence length="98" mass="10657">MPAFLMGAALFILVIIVVALARLLLSHRAADWVMAEQLLGTAGIAVLLLFGVATGRPGVIDLALMLTLLATFVTVAFAEPLRRRFAERRQAKESEQRP</sequence>
<dbReference type="PANTHER" id="PTHR34702">
    <property type="entry name" value="NA(+)/H(+) ANTIPORTER SUBUNIT F1"/>
    <property type="match status" value="1"/>
</dbReference>
<dbReference type="PANTHER" id="PTHR34702:SF1">
    <property type="entry name" value="NA(+)_H(+) ANTIPORTER SUBUNIT F"/>
    <property type="match status" value="1"/>
</dbReference>
<comment type="similarity">
    <text evidence="2">Belongs to the CPA3 antiporters (TC 2.A.63) subunit F family.</text>
</comment>
<dbReference type="GO" id="GO:0015385">
    <property type="term" value="F:sodium:proton antiporter activity"/>
    <property type="evidence" value="ECO:0007669"/>
    <property type="project" value="TreeGrafter"/>
</dbReference>
<evidence type="ECO:0000256" key="1">
    <source>
        <dbReference type="ARBA" id="ARBA00004651"/>
    </source>
</evidence>
<name>A0A9X0WCG9_9GAMM</name>
<keyword evidence="6 8" id="KW-1133">Transmembrane helix</keyword>
<keyword evidence="4" id="KW-1003">Cell membrane</keyword>
<proteinExistence type="inferred from homology"/>
<keyword evidence="7 8" id="KW-0472">Membrane</keyword>
<evidence type="ECO:0000313" key="9">
    <source>
        <dbReference type="EMBL" id="MBK1620871.1"/>
    </source>
</evidence>
<dbReference type="Pfam" id="PF04066">
    <property type="entry name" value="MrpF_PhaF"/>
    <property type="match status" value="1"/>
</dbReference>
<evidence type="ECO:0000256" key="6">
    <source>
        <dbReference type="ARBA" id="ARBA00022989"/>
    </source>
</evidence>
<evidence type="ECO:0000313" key="10">
    <source>
        <dbReference type="Proteomes" id="UP001138768"/>
    </source>
</evidence>
<evidence type="ECO:0000256" key="2">
    <source>
        <dbReference type="ARBA" id="ARBA00009212"/>
    </source>
</evidence>
<evidence type="ECO:0000256" key="4">
    <source>
        <dbReference type="ARBA" id="ARBA00022475"/>
    </source>
</evidence>
<feature type="transmembrane region" description="Helical" evidence="8">
    <location>
        <begin position="32"/>
        <end position="53"/>
    </location>
</feature>
<keyword evidence="3" id="KW-0813">Transport</keyword>
<feature type="transmembrane region" description="Helical" evidence="8">
    <location>
        <begin position="59"/>
        <end position="78"/>
    </location>
</feature>
<keyword evidence="5 8" id="KW-0812">Transmembrane</keyword>
<gene>
    <name evidence="9" type="ORF">CKO42_21060</name>
</gene>
<evidence type="ECO:0000256" key="8">
    <source>
        <dbReference type="SAM" id="Phobius"/>
    </source>
</evidence>
<comment type="subcellular location">
    <subcellularLocation>
        <location evidence="1">Cell membrane</location>
        <topology evidence="1">Multi-pass membrane protein</topology>
    </subcellularLocation>
</comment>
<dbReference type="InterPro" id="IPR007208">
    <property type="entry name" value="MrpF/PhaF-like"/>
</dbReference>
<accession>A0A9X0WCG9</accession>
<dbReference type="EMBL" id="NRRY01000051">
    <property type="protein sequence ID" value="MBK1620871.1"/>
    <property type="molecule type" value="Genomic_DNA"/>
</dbReference>
<reference evidence="9 10" key="1">
    <citation type="journal article" date="2020" name="Microorganisms">
        <title>Osmotic Adaptation and Compatible Solute Biosynthesis of Phototrophic Bacteria as Revealed from Genome Analyses.</title>
        <authorList>
            <person name="Imhoff J.F."/>
            <person name="Rahn T."/>
            <person name="Kunzel S."/>
            <person name="Keller A."/>
            <person name="Neulinger S.C."/>
        </authorList>
    </citation>
    <scope>NUCLEOTIDE SEQUENCE [LARGE SCALE GENOMIC DNA]</scope>
    <source>
        <strain evidence="9 10">DSM 25653</strain>
    </source>
</reference>
<evidence type="ECO:0000256" key="7">
    <source>
        <dbReference type="ARBA" id="ARBA00023136"/>
    </source>
</evidence>
<dbReference type="Proteomes" id="UP001138768">
    <property type="component" value="Unassembled WGS sequence"/>
</dbReference>